<evidence type="ECO:0000313" key="1">
    <source>
        <dbReference type="EMBL" id="BAJ62476.1"/>
    </source>
</evidence>
<dbReference type="Proteomes" id="UP000008922">
    <property type="component" value="Chromosome"/>
</dbReference>
<protein>
    <recommendedName>
        <fullName evidence="3">Nitrogen regulatory protein P-II</fullName>
    </recommendedName>
</protein>
<dbReference type="EMBL" id="AP012029">
    <property type="protein sequence ID" value="BAJ62476.1"/>
    <property type="molecule type" value="Genomic_DNA"/>
</dbReference>
<dbReference type="eggNOG" id="COG3870">
    <property type="taxonomic scope" value="Bacteria"/>
</dbReference>
<name>E8N0T1_ANATU</name>
<keyword evidence="2" id="KW-1185">Reference proteome</keyword>
<gene>
    <name evidence="1" type="ordered locus">ANT_04420</name>
</gene>
<organism evidence="1 2">
    <name type="scientific">Anaerolinea thermophila (strain DSM 14523 / JCM 11388 / NBRC 100420 / UNI-1)</name>
    <dbReference type="NCBI Taxonomy" id="926569"/>
    <lineage>
        <taxon>Bacteria</taxon>
        <taxon>Bacillati</taxon>
        <taxon>Chloroflexota</taxon>
        <taxon>Anaerolineae</taxon>
        <taxon>Anaerolineales</taxon>
        <taxon>Anaerolineaceae</taxon>
        <taxon>Anaerolinea</taxon>
    </lineage>
</organism>
<dbReference type="AlphaFoldDB" id="E8N0T1"/>
<accession>E8N0T1</accession>
<proteinExistence type="predicted"/>
<dbReference type="KEGG" id="atm:ANT_04420"/>
<dbReference type="Gene3D" id="3.30.70.120">
    <property type="match status" value="1"/>
</dbReference>
<dbReference type="HOGENOM" id="CLU_143974_1_0_0"/>
<dbReference type="STRING" id="926569.ANT_04420"/>
<dbReference type="InterPro" id="IPR015867">
    <property type="entry name" value="N-reg_PII/ATP_PRibTrfase_C"/>
</dbReference>
<dbReference type="PANTHER" id="PTHR38456">
    <property type="entry name" value="CYCLIC DI-AMP RECEPTOR A"/>
    <property type="match status" value="1"/>
</dbReference>
<dbReference type="InParanoid" id="E8N0T1"/>
<dbReference type="OrthoDB" id="163811at2"/>
<dbReference type="RefSeq" id="WP_013558872.1">
    <property type="nucleotide sequence ID" value="NC_014960.1"/>
</dbReference>
<dbReference type="InterPro" id="IPR010375">
    <property type="entry name" value="CdAMP_rec"/>
</dbReference>
<evidence type="ECO:0008006" key="3">
    <source>
        <dbReference type="Google" id="ProtNLM"/>
    </source>
</evidence>
<dbReference type="PANTHER" id="PTHR38456:SF1">
    <property type="entry name" value="CYCLIC DI-AMP RECEPTOR A"/>
    <property type="match status" value="1"/>
</dbReference>
<evidence type="ECO:0000313" key="2">
    <source>
        <dbReference type="Proteomes" id="UP000008922"/>
    </source>
</evidence>
<sequence length="115" mass="12721">MSAEFPTQPIRLWIAVVQAQDAEIAREAVEKLGLHVERLPSVGGFLGRRNATLIIGVPPEKQEQVEQSLHENCRQRVEFIAIPLESAPLPMPTPTPITVGGATVFTLEVDHYEEI</sequence>
<dbReference type="Pfam" id="PF06153">
    <property type="entry name" value="CdAMP_rec"/>
    <property type="match status" value="1"/>
</dbReference>
<reference evidence="1 2" key="1">
    <citation type="submission" date="2010-12" db="EMBL/GenBank/DDBJ databases">
        <title>Whole genome sequence of Anaerolinea thermophila UNI-1.</title>
        <authorList>
            <person name="Narita-Yamada S."/>
            <person name="Kishi E."/>
            <person name="Watanabe Y."/>
            <person name="Takasaki K."/>
            <person name="Ankai A."/>
            <person name="Oguchi A."/>
            <person name="Fukui S."/>
            <person name="Takahashi M."/>
            <person name="Yashiro I."/>
            <person name="Hosoyama A."/>
            <person name="Sekiguchi Y."/>
            <person name="Hanada S."/>
            <person name="Fujita N."/>
        </authorList>
    </citation>
    <scope>NUCLEOTIDE SEQUENCE [LARGE SCALE GENOMIC DNA]</scope>
    <source>
        <strain evidence="2">DSM 14523 / JCM 11388 / NBRC 100420 / UNI-1</strain>
    </source>
</reference>